<comment type="caution">
    <text evidence="1">The sequence shown here is derived from an EMBL/GenBank/DDBJ whole genome shotgun (WGS) entry which is preliminary data.</text>
</comment>
<sequence length="218" mass="24181">MSKILNLQLINKSSILGNFCLFAKPKAMQGGKAVSVFPVAFLVAPVAPQESHTFKWSNEKSFVFGQLPAHLEPGKEFVVEGLLKCKDNNHVTLDYNVDEQQYKLKDLCVVDDTKVSSGELCVHAANTIPSASHVNVGLAVNQLPLCVTRVSKSDTNTHFSHDGATYYIAVGNMNEGEIIEPANLPSRAKFEFPKHTDTLFVTFDKDETFVFEKPKHRQ</sequence>
<keyword evidence="2" id="KW-1185">Reference proteome</keyword>
<name>A0A8J4Q0D3_9MYCE</name>
<organism evidence="1 2">
    <name type="scientific">Polysphondylium violaceum</name>
    <dbReference type="NCBI Taxonomy" id="133409"/>
    <lineage>
        <taxon>Eukaryota</taxon>
        <taxon>Amoebozoa</taxon>
        <taxon>Evosea</taxon>
        <taxon>Eumycetozoa</taxon>
        <taxon>Dictyostelia</taxon>
        <taxon>Dictyosteliales</taxon>
        <taxon>Dictyosteliaceae</taxon>
        <taxon>Polysphondylium</taxon>
    </lineage>
</organism>
<dbReference type="Proteomes" id="UP000695562">
    <property type="component" value="Unassembled WGS sequence"/>
</dbReference>
<evidence type="ECO:0000313" key="1">
    <source>
        <dbReference type="EMBL" id="KAF2078618.1"/>
    </source>
</evidence>
<proteinExistence type="predicted"/>
<dbReference type="AlphaFoldDB" id="A0A8J4Q0D3"/>
<evidence type="ECO:0000313" key="2">
    <source>
        <dbReference type="Proteomes" id="UP000695562"/>
    </source>
</evidence>
<reference evidence="1" key="1">
    <citation type="submission" date="2020-01" db="EMBL/GenBank/DDBJ databases">
        <title>Development of genomics and gene disruption for Polysphondylium violaceum indicates a role for the polyketide synthase stlB in stalk morphogenesis.</title>
        <authorList>
            <person name="Narita B."/>
            <person name="Kawabe Y."/>
            <person name="Kin K."/>
            <person name="Saito T."/>
            <person name="Gibbs R."/>
            <person name="Kuspa A."/>
            <person name="Muzny D."/>
            <person name="Queller D."/>
            <person name="Richards S."/>
            <person name="Strassman J."/>
            <person name="Sucgang R."/>
            <person name="Worley K."/>
            <person name="Schaap P."/>
        </authorList>
    </citation>
    <scope>NUCLEOTIDE SEQUENCE</scope>
    <source>
        <strain evidence="1">QSvi11</strain>
    </source>
</reference>
<dbReference type="EMBL" id="AJWJ01000002">
    <property type="protein sequence ID" value="KAF2078618.1"/>
    <property type="molecule type" value="Genomic_DNA"/>
</dbReference>
<accession>A0A8J4Q0D3</accession>
<protein>
    <submittedName>
        <fullName evidence="1">Uncharacterized protein</fullName>
    </submittedName>
</protein>
<gene>
    <name evidence="1" type="ORF">CYY_000118</name>
</gene>